<keyword evidence="2" id="KW-1185">Reference proteome</keyword>
<accession>A0ACC2A8L1</accession>
<sequence length="178" mass="19835">MDWISIGALILAIAIPVAAGFAVATLGGGGDSDWYRSLDKPPWTPPNWVFPVMWTALYILMGVASWLVWKQGGFKAQGLPLGFYIAQLVLNLLWTPLFFGLHRFALAFAGIVLLWVVILVTIVLFWHVNHNAAYLLLPYIIWVTLAASINLYIWIKNPNDGRPGYQDISRALNQGQIS</sequence>
<dbReference type="Proteomes" id="UP001162992">
    <property type="component" value="Chromosome 23"/>
</dbReference>
<name>A0ACC2A8L1_DIPCM</name>
<comment type="caution">
    <text evidence="1">The sequence shown here is derived from an EMBL/GenBank/DDBJ whole genome shotgun (WGS) entry which is preliminary data.</text>
</comment>
<protein>
    <submittedName>
        <fullName evidence="1">Uncharacterized protein</fullName>
    </submittedName>
</protein>
<dbReference type="EMBL" id="CM055114">
    <property type="protein sequence ID" value="KAJ7513915.1"/>
    <property type="molecule type" value="Genomic_DNA"/>
</dbReference>
<gene>
    <name evidence="1" type="ORF">O6H91_23G019700</name>
</gene>
<proteinExistence type="predicted"/>
<reference evidence="2" key="1">
    <citation type="journal article" date="2024" name="Proc. Natl. Acad. Sci. U.S.A.">
        <title>Extraordinary preservation of gene collinearity over three hundred million years revealed in homosporous lycophytes.</title>
        <authorList>
            <person name="Li C."/>
            <person name="Wickell D."/>
            <person name="Kuo L.Y."/>
            <person name="Chen X."/>
            <person name="Nie B."/>
            <person name="Liao X."/>
            <person name="Peng D."/>
            <person name="Ji J."/>
            <person name="Jenkins J."/>
            <person name="Williams M."/>
            <person name="Shu S."/>
            <person name="Plott C."/>
            <person name="Barry K."/>
            <person name="Rajasekar S."/>
            <person name="Grimwood J."/>
            <person name="Han X."/>
            <person name="Sun S."/>
            <person name="Hou Z."/>
            <person name="He W."/>
            <person name="Dai G."/>
            <person name="Sun C."/>
            <person name="Schmutz J."/>
            <person name="Leebens-Mack J.H."/>
            <person name="Li F.W."/>
            <person name="Wang L."/>
        </authorList>
    </citation>
    <scope>NUCLEOTIDE SEQUENCE [LARGE SCALE GENOMIC DNA]</scope>
    <source>
        <strain evidence="2">cv. PW_Plant_1</strain>
    </source>
</reference>
<evidence type="ECO:0000313" key="2">
    <source>
        <dbReference type="Proteomes" id="UP001162992"/>
    </source>
</evidence>
<organism evidence="1 2">
    <name type="scientific">Diphasiastrum complanatum</name>
    <name type="common">Issler's clubmoss</name>
    <name type="synonym">Lycopodium complanatum</name>
    <dbReference type="NCBI Taxonomy" id="34168"/>
    <lineage>
        <taxon>Eukaryota</taxon>
        <taxon>Viridiplantae</taxon>
        <taxon>Streptophyta</taxon>
        <taxon>Embryophyta</taxon>
        <taxon>Tracheophyta</taxon>
        <taxon>Lycopodiopsida</taxon>
        <taxon>Lycopodiales</taxon>
        <taxon>Lycopodiaceae</taxon>
        <taxon>Lycopodioideae</taxon>
        <taxon>Diphasiastrum</taxon>
    </lineage>
</organism>
<evidence type="ECO:0000313" key="1">
    <source>
        <dbReference type="EMBL" id="KAJ7513915.1"/>
    </source>
</evidence>